<feature type="compositionally biased region" description="Basic and acidic residues" evidence="1">
    <location>
        <begin position="237"/>
        <end position="253"/>
    </location>
</feature>
<gene>
    <name evidence="2" type="ORF">ONE63_008295</name>
</gene>
<dbReference type="Proteomes" id="UP001075354">
    <property type="component" value="Chromosome 6"/>
</dbReference>
<name>A0AAV7XPW2_9NEOP</name>
<dbReference type="AlphaFoldDB" id="A0AAV7XPW2"/>
<proteinExistence type="predicted"/>
<keyword evidence="3" id="KW-1185">Reference proteome</keyword>
<organism evidence="2 3">
    <name type="scientific">Megalurothrips usitatus</name>
    <name type="common">bean blossom thrips</name>
    <dbReference type="NCBI Taxonomy" id="439358"/>
    <lineage>
        <taxon>Eukaryota</taxon>
        <taxon>Metazoa</taxon>
        <taxon>Ecdysozoa</taxon>
        <taxon>Arthropoda</taxon>
        <taxon>Hexapoda</taxon>
        <taxon>Insecta</taxon>
        <taxon>Pterygota</taxon>
        <taxon>Neoptera</taxon>
        <taxon>Paraneoptera</taxon>
        <taxon>Thysanoptera</taxon>
        <taxon>Terebrantia</taxon>
        <taxon>Thripoidea</taxon>
        <taxon>Thripidae</taxon>
        <taxon>Megalurothrips</taxon>
    </lineage>
</organism>
<protein>
    <submittedName>
        <fullName evidence="2">Uncharacterized protein</fullName>
    </submittedName>
</protein>
<dbReference type="EMBL" id="JAPTSV010000006">
    <property type="protein sequence ID" value="KAJ1526715.1"/>
    <property type="molecule type" value="Genomic_DNA"/>
</dbReference>
<comment type="caution">
    <text evidence="2">The sequence shown here is derived from an EMBL/GenBank/DDBJ whole genome shotgun (WGS) entry which is preliminary data.</text>
</comment>
<evidence type="ECO:0000313" key="2">
    <source>
        <dbReference type="EMBL" id="KAJ1526715.1"/>
    </source>
</evidence>
<sequence length="253" mass="27470">MAAGPLGRKTSSAGEAYHRIVGVPSSTRNPLYGLGLQGLQAMNAPGLADSVAGSASDDTSSASASRHYVDPWDLENFMYLKRHWAEEEQASSTPALETAAQSDFYYVGLDGDVDVDIVDVDVEAYPAPYRPDSVLLLADEPLSLGAVGLNMNSVEEESFFNERYDPARHHRLVKRSHSAAATYLQHRREEPRAVSVMASMASANARNAYAARRRSVACAPRYYRTPITGGGESQTVTDRHRPSGDFGKIDMGD</sequence>
<reference evidence="2" key="1">
    <citation type="submission" date="2022-12" db="EMBL/GenBank/DDBJ databases">
        <title>Chromosome-level genome assembly of the bean flower thrips Megalurothrips usitatus.</title>
        <authorList>
            <person name="Ma L."/>
            <person name="Liu Q."/>
            <person name="Li H."/>
            <person name="Cai W."/>
        </authorList>
    </citation>
    <scope>NUCLEOTIDE SEQUENCE</scope>
    <source>
        <strain evidence="2">Cailab_2022a</strain>
    </source>
</reference>
<evidence type="ECO:0000313" key="3">
    <source>
        <dbReference type="Proteomes" id="UP001075354"/>
    </source>
</evidence>
<feature type="region of interest" description="Disordered" evidence="1">
    <location>
        <begin position="228"/>
        <end position="253"/>
    </location>
</feature>
<evidence type="ECO:0000256" key="1">
    <source>
        <dbReference type="SAM" id="MobiDB-lite"/>
    </source>
</evidence>
<accession>A0AAV7XPW2</accession>